<evidence type="ECO:0000259" key="7">
    <source>
        <dbReference type="Pfam" id="PF08263"/>
    </source>
</evidence>
<evidence type="ECO:0000313" key="9">
    <source>
        <dbReference type="Proteomes" id="UP001222027"/>
    </source>
</evidence>
<dbReference type="Pfam" id="PF13855">
    <property type="entry name" value="LRR_8"/>
    <property type="match status" value="1"/>
</dbReference>
<dbReference type="InterPro" id="IPR032675">
    <property type="entry name" value="LRR_dom_sf"/>
</dbReference>
<evidence type="ECO:0000256" key="2">
    <source>
        <dbReference type="ARBA" id="ARBA00022614"/>
    </source>
</evidence>
<evidence type="ECO:0000256" key="6">
    <source>
        <dbReference type="SAM" id="SignalP"/>
    </source>
</evidence>
<keyword evidence="5" id="KW-0472">Membrane</keyword>
<accession>A0AAV8QVK9</accession>
<evidence type="ECO:0000256" key="4">
    <source>
        <dbReference type="ARBA" id="ARBA00022737"/>
    </source>
</evidence>
<comment type="subcellular location">
    <subcellularLocation>
        <location evidence="1">Membrane</location>
    </subcellularLocation>
</comment>
<dbReference type="PANTHER" id="PTHR48004:SF58">
    <property type="entry name" value="OS01G0162200 PROTEIN"/>
    <property type="match status" value="1"/>
</dbReference>
<name>A0AAV8QVK9_ENSVE</name>
<dbReference type="Pfam" id="PF00560">
    <property type="entry name" value="LRR_1"/>
    <property type="match status" value="1"/>
</dbReference>
<dbReference type="PANTHER" id="PTHR48004">
    <property type="entry name" value="OS01G0149700 PROTEIN"/>
    <property type="match status" value="1"/>
</dbReference>
<dbReference type="EMBL" id="JAQQAF010000005">
    <property type="protein sequence ID" value="KAJ8484198.1"/>
    <property type="molecule type" value="Genomic_DNA"/>
</dbReference>
<evidence type="ECO:0000256" key="5">
    <source>
        <dbReference type="ARBA" id="ARBA00023136"/>
    </source>
</evidence>
<dbReference type="Pfam" id="PF08263">
    <property type="entry name" value="LRRNT_2"/>
    <property type="match status" value="1"/>
</dbReference>
<keyword evidence="9" id="KW-1185">Reference proteome</keyword>
<keyword evidence="4" id="KW-0677">Repeat</keyword>
<feature type="signal peptide" evidence="6">
    <location>
        <begin position="1"/>
        <end position="28"/>
    </location>
</feature>
<protein>
    <recommendedName>
        <fullName evidence="7">Leucine-rich repeat-containing N-terminal plant-type domain-containing protein</fullName>
    </recommendedName>
</protein>
<comment type="caution">
    <text evidence="8">The sequence shown here is derived from an EMBL/GenBank/DDBJ whole genome shotgun (WGS) entry which is preliminary data.</text>
</comment>
<feature type="domain" description="Leucine-rich repeat-containing N-terminal plant-type" evidence="7">
    <location>
        <begin position="30"/>
        <end position="73"/>
    </location>
</feature>
<organism evidence="8 9">
    <name type="scientific">Ensete ventricosum</name>
    <name type="common">Abyssinian banana</name>
    <name type="synonym">Musa ensete</name>
    <dbReference type="NCBI Taxonomy" id="4639"/>
    <lineage>
        <taxon>Eukaryota</taxon>
        <taxon>Viridiplantae</taxon>
        <taxon>Streptophyta</taxon>
        <taxon>Embryophyta</taxon>
        <taxon>Tracheophyta</taxon>
        <taxon>Spermatophyta</taxon>
        <taxon>Magnoliopsida</taxon>
        <taxon>Liliopsida</taxon>
        <taxon>Zingiberales</taxon>
        <taxon>Musaceae</taxon>
        <taxon>Ensete</taxon>
    </lineage>
</organism>
<dbReference type="Proteomes" id="UP001222027">
    <property type="component" value="Unassembled WGS sequence"/>
</dbReference>
<proteinExistence type="predicted"/>
<sequence>MFTAMKCRPSVILLHTLFWFSLDGICYSTPSDIECLKLIKKSLKDPEKNLLDSWTFDNTSEGSICKYNGVECWHPDENKVLNLRLSNMGLQGQFPSGLENCTSLTGLDLSSNNLFGPIPVDIAKEIPYVTSLDLSYNDFSGKIPVNLSSCTYLNSLKLQHNNLTGQIPGQLSGLSRLTEFDVSDNHLSGPIPTFQAKLTQSNFANNAGLCGAPLDACAGTSKKVNAGNAHQEERKN</sequence>
<dbReference type="Gene3D" id="3.80.10.10">
    <property type="entry name" value="Ribonuclease Inhibitor"/>
    <property type="match status" value="1"/>
</dbReference>
<gene>
    <name evidence="8" type="ORF">OPV22_016683</name>
</gene>
<dbReference type="AlphaFoldDB" id="A0AAV8QVK9"/>
<dbReference type="GO" id="GO:0016020">
    <property type="term" value="C:membrane"/>
    <property type="evidence" value="ECO:0007669"/>
    <property type="project" value="UniProtKB-SubCell"/>
</dbReference>
<keyword evidence="3 6" id="KW-0732">Signal</keyword>
<keyword evidence="2" id="KW-0433">Leucine-rich repeat</keyword>
<dbReference type="InterPro" id="IPR001611">
    <property type="entry name" value="Leu-rich_rpt"/>
</dbReference>
<reference evidence="8 9" key="1">
    <citation type="submission" date="2022-12" db="EMBL/GenBank/DDBJ databases">
        <title>Chromosome-scale assembly of the Ensete ventricosum genome.</title>
        <authorList>
            <person name="Dussert Y."/>
            <person name="Stocks J."/>
            <person name="Wendawek A."/>
            <person name="Woldeyes F."/>
            <person name="Nichols R.A."/>
            <person name="Borrell J.S."/>
        </authorList>
    </citation>
    <scope>NUCLEOTIDE SEQUENCE [LARGE SCALE GENOMIC DNA]</scope>
    <source>
        <strain evidence="9">cv. Maze</strain>
        <tissue evidence="8">Seeds</tissue>
    </source>
</reference>
<feature type="chain" id="PRO_5043339328" description="Leucine-rich repeat-containing N-terminal plant-type domain-containing protein" evidence="6">
    <location>
        <begin position="29"/>
        <end position="236"/>
    </location>
</feature>
<dbReference type="InterPro" id="IPR013210">
    <property type="entry name" value="LRR_N_plant-typ"/>
</dbReference>
<dbReference type="SUPFAM" id="SSF52058">
    <property type="entry name" value="L domain-like"/>
    <property type="match status" value="1"/>
</dbReference>
<evidence type="ECO:0000313" key="8">
    <source>
        <dbReference type="EMBL" id="KAJ8484198.1"/>
    </source>
</evidence>
<evidence type="ECO:0000256" key="1">
    <source>
        <dbReference type="ARBA" id="ARBA00004370"/>
    </source>
</evidence>
<evidence type="ECO:0000256" key="3">
    <source>
        <dbReference type="ARBA" id="ARBA00022729"/>
    </source>
</evidence>
<dbReference type="InterPro" id="IPR052941">
    <property type="entry name" value="StomDev_PlantInt_Reg"/>
</dbReference>
<dbReference type="FunFam" id="3.80.10.10:FF:000400">
    <property type="entry name" value="Nuclear pore complex protein NUP107"/>
    <property type="match status" value="1"/>
</dbReference>